<sequence length="72" mass="8578">TVNNTDDPWVFRTSLSQLLNKISGNDLIRDVHHHHHHHHHHLLLHPTTPQQIDINIARIYFKDIICYFSLLE</sequence>
<dbReference type="Proteomes" id="UP000676336">
    <property type="component" value="Unassembled WGS sequence"/>
</dbReference>
<gene>
    <name evidence="1" type="ORF">SMN809_LOCUS59892</name>
</gene>
<dbReference type="AlphaFoldDB" id="A0A8S3EL05"/>
<organism evidence="1 2">
    <name type="scientific">Rotaria magnacalcarata</name>
    <dbReference type="NCBI Taxonomy" id="392030"/>
    <lineage>
        <taxon>Eukaryota</taxon>
        <taxon>Metazoa</taxon>
        <taxon>Spiralia</taxon>
        <taxon>Gnathifera</taxon>
        <taxon>Rotifera</taxon>
        <taxon>Eurotatoria</taxon>
        <taxon>Bdelloidea</taxon>
        <taxon>Philodinida</taxon>
        <taxon>Philodinidae</taxon>
        <taxon>Rotaria</taxon>
    </lineage>
</organism>
<accession>A0A8S3EL05</accession>
<feature type="non-terminal residue" evidence="1">
    <location>
        <position position="1"/>
    </location>
</feature>
<proteinExistence type="predicted"/>
<comment type="caution">
    <text evidence="1">The sequence shown here is derived from an EMBL/GenBank/DDBJ whole genome shotgun (WGS) entry which is preliminary data.</text>
</comment>
<name>A0A8S3EL05_9BILA</name>
<evidence type="ECO:0000313" key="2">
    <source>
        <dbReference type="Proteomes" id="UP000676336"/>
    </source>
</evidence>
<feature type="non-terminal residue" evidence="1">
    <location>
        <position position="72"/>
    </location>
</feature>
<protein>
    <submittedName>
        <fullName evidence="1">Uncharacterized protein</fullName>
    </submittedName>
</protein>
<evidence type="ECO:0000313" key="1">
    <source>
        <dbReference type="EMBL" id="CAF5063392.1"/>
    </source>
</evidence>
<reference evidence="1" key="1">
    <citation type="submission" date="2021-02" db="EMBL/GenBank/DDBJ databases">
        <authorList>
            <person name="Nowell W R."/>
        </authorList>
    </citation>
    <scope>NUCLEOTIDE SEQUENCE</scope>
</reference>
<dbReference type="EMBL" id="CAJOBI010230515">
    <property type="protein sequence ID" value="CAF5063392.1"/>
    <property type="molecule type" value="Genomic_DNA"/>
</dbReference>